<keyword evidence="1" id="KW-1133">Transmembrane helix</keyword>
<proteinExistence type="predicted"/>
<reference evidence="3" key="1">
    <citation type="submission" date="2017-02" db="UniProtKB">
        <authorList>
            <consortium name="WormBaseParasite"/>
        </authorList>
    </citation>
    <scope>IDENTIFICATION</scope>
</reference>
<keyword evidence="2" id="KW-1185">Reference proteome</keyword>
<evidence type="ECO:0000313" key="3">
    <source>
        <dbReference type="WBParaSite" id="ALUE_0001532901-mRNA-1"/>
    </source>
</evidence>
<keyword evidence="1" id="KW-0472">Membrane</keyword>
<dbReference type="Proteomes" id="UP000036681">
    <property type="component" value="Unplaced"/>
</dbReference>
<dbReference type="AlphaFoldDB" id="A0A0M3IBZ7"/>
<evidence type="ECO:0000256" key="1">
    <source>
        <dbReference type="SAM" id="Phobius"/>
    </source>
</evidence>
<evidence type="ECO:0000313" key="2">
    <source>
        <dbReference type="Proteomes" id="UP000036681"/>
    </source>
</evidence>
<sequence>MKVPRRRSLLLKLVLVVPAVWLCVVIFFTATGTDNKVDVDKPEEAMQKKHPKDIAAPVINQIQGFGPPMKIVEDKGDVMEEKHVDIGQADQEVNTDVCFIISVHSSLLFLVTRFNAQDMTLY</sequence>
<keyword evidence="1" id="KW-0812">Transmembrane</keyword>
<feature type="transmembrane region" description="Helical" evidence="1">
    <location>
        <begin position="9"/>
        <end position="30"/>
    </location>
</feature>
<organism evidence="2 3">
    <name type="scientific">Ascaris lumbricoides</name>
    <name type="common">Giant roundworm</name>
    <dbReference type="NCBI Taxonomy" id="6252"/>
    <lineage>
        <taxon>Eukaryota</taxon>
        <taxon>Metazoa</taxon>
        <taxon>Ecdysozoa</taxon>
        <taxon>Nematoda</taxon>
        <taxon>Chromadorea</taxon>
        <taxon>Rhabditida</taxon>
        <taxon>Spirurina</taxon>
        <taxon>Ascaridomorpha</taxon>
        <taxon>Ascaridoidea</taxon>
        <taxon>Ascarididae</taxon>
        <taxon>Ascaris</taxon>
    </lineage>
</organism>
<name>A0A0M3IBZ7_ASCLU</name>
<accession>A0A0M3IBZ7</accession>
<dbReference type="WBParaSite" id="ALUE_0001532901-mRNA-1">
    <property type="protein sequence ID" value="ALUE_0001532901-mRNA-1"/>
    <property type="gene ID" value="ALUE_0001532901"/>
</dbReference>
<protein>
    <submittedName>
        <fullName evidence="3">GALNT1</fullName>
    </submittedName>
</protein>